<dbReference type="SUPFAM" id="SSF50978">
    <property type="entry name" value="WD40 repeat-like"/>
    <property type="match status" value="1"/>
</dbReference>
<sequence>MYFDETGLAMVASPEAANLVGMDSEYIQTQCILADGGDRFGVSAIAFDKHEELIWMGNQGGHVTSYYTGAMQKYTSFQVHASQEIRQILSIEEGILALSPSSLRYQIRRGIPVFTHMSPNMNEMQCMLQVSQTRLLMGGHGSKLIDLNLALCRETSVIDVGQSGCVMLRPHSRFICCGNPVGRIDLRDPISLKIEHSLETHAGSLNDFDVQGNLLVTCGHSTRKAYSCT</sequence>
<dbReference type="GO" id="GO:0004535">
    <property type="term" value="F:poly(A)-specific ribonuclease activity"/>
    <property type="evidence" value="ECO:0007669"/>
    <property type="project" value="TreeGrafter"/>
</dbReference>
<comment type="caution">
    <text evidence="2">The sequence shown here is derived from an EMBL/GenBank/DDBJ whole genome shotgun (WGS) entry which is preliminary data.</text>
</comment>
<dbReference type="EMBL" id="JARQZJ010000091">
    <property type="protein sequence ID" value="KAK9883522.1"/>
    <property type="molecule type" value="Genomic_DNA"/>
</dbReference>
<evidence type="ECO:0000313" key="2">
    <source>
        <dbReference type="EMBL" id="KAK9883522.1"/>
    </source>
</evidence>
<dbReference type="Gene3D" id="2.130.10.10">
    <property type="entry name" value="YVTN repeat-like/Quinoprotein amine dehydrogenase"/>
    <property type="match status" value="1"/>
</dbReference>
<keyword evidence="3" id="KW-1185">Reference proteome</keyword>
<dbReference type="GO" id="GO:0000932">
    <property type="term" value="C:P-body"/>
    <property type="evidence" value="ECO:0007669"/>
    <property type="project" value="TreeGrafter"/>
</dbReference>
<organism evidence="2 3">
    <name type="scientific">Henosepilachna vigintioctopunctata</name>
    <dbReference type="NCBI Taxonomy" id="420089"/>
    <lineage>
        <taxon>Eukaryota</taxon>
        <taxon>Metazoa</taxon>
        <taxon>Ecdysozoa</taxon>
        <taxon>Arthropoda</taxon>
        <taxon>Hexapoda</taxon>
        <taxon>Insecta</taxon>
        <taxon>Pterygota</taxon>
        <taxon>Neoptera</taxon>
        <taxon>Endopterygota</taxon>
        <taxon>Coleoptera</taxon>
        <taxon>Polyphaga</taxon>
        <taxon>Cucujiformia</taxon>
        <taxon>Coccinelloidea</taxon>
        <taxon>Coccinellidae</taxon>
        <taxon>Epilachninae</taxon>
        <taxon>Epilachnini</taxon>
        <taxon>Henosepilachna</taxon>
    </lineage>
</organism>
<dbReference type="InterPro" id="IPR036322">
    <property type="entry name" value="WD40_repeat_dom_sf"/>
</dbReference>
<dbReference type="Proteomes" id="UP001431783">
    <property type="component" value="Unassembled WGS sequence"/>
</dbReference>
<name>A0AAW1USQ4_9CUCU</name>
<dbReference type="GO" id="GO:0031251">
    <property type="term" value="C:PAN complex"/>
    <property type="evidence" value="ECO:0007669"/>
    <property type="project" value="TreeGrafter"/>
</dbReference>
<protein>
    <recommendedName>
        <fullName evidence="1">PAN2-PAN3 deadenylation complex catalytic subunit PAN2 N-terminal domain-containing protein</fullName>
    </recommendedName>
</protein>
<dbReference type="PANTHER" id="PTHR15728">
    <property type="entry name" value="DEADENYLATION COMPLEX CATALYTIC SUBUNIT PAN2"/>
    <property type="match status" value="1"/>
</dbReference>
<gene>
    <name evidence="2" type="ORF">WA026_001698</name>
</gene>
<dbReference type="InterPro" id="IPR048841">
    <property type="entry name" value="PAN2_N"/>
</dbReference>
<dbReference type="AlphaFoldDB" id="A0AAW1USQ4"/>
<dbReference type="InterPro" id="IPR050785">
    <property type="entry name" value="PAN2-PAN3_catalytic_subunit"/>
</dbReference>
<dbReference type="InterPro" id="IPR015943">
    <property type="entry name" value="WD40/YVTN_repeat-like_dom_sf"/>
</dbReference>
<dbReference type="Pfam" id="PF20770">
    <property type="entry name" value="PAN2_N"/>
    <property type="match status" value="1"/>
</dbReference>
<dbReference type="PANTHER" id="PTHR15728:SF0">
    <property type="entry name" value="PAN2-PAN3 DEADENYLATION COMPLEX CATALYTIC SUBUNIT PAN2"/>
    <property type="match status" value="1"/>
</dbReference>
<evidence type="ECO:0000313" key="3">
    <source>
        <dbReference type="Proteomes" id="UP001431783"/>
    </source>
</evidence>
<reference evidence="2 3" key="1">
    <citation type="submission" date="2023-03" db="EMBL/GenBank/DDBJ databases">
        <title>Genome insight into feeding habits of ladybird beetles.</title>
        <authorList>
            <person name="Li H.-S."/>
            <person name="Huang Y.-H."/>
            <person name="Pang H."/>
        </authorList>
    </citation>
    <scope>NUCLEOTIDE SEQUENCE [LARGE SCALE GENOMIC DNA]</scope>
    <source>
        <strain evidence="2">SYSU_2023b</strain>
        <tissue evidence="2">Whole body</tissue>
    </source>
</reference>
<evidence type="ECO:0000259" key="1">
    <source>
        <dbReference type="Pfam" id="PF20770"/>
    </source>
</evidence>
<feature type="domain" description="PAN2-PAN3 deadenylation complex catalytic subunit PAN2 N-terminal" evidence="1">
    <location>
        <begin position="25"/>
        <end position="224"/>
    </location>
</feature>
<accession>A0AAW1USQ4</accession>
<dbReference type="GO" id="GO:0000289">
    <property type="term" value="P:nuclear-transcribed mRNA poly(A) tail shortening"/>
    <property type="evidence" value="ECO:0007669"/>
    <property type="project" value="TreeGrafter"/>
</dbReference>
<proteinExistence type="predicted"/>